<dbReference type="Proteomes" id="UP000814140">
    <property type="component" value="Unassembled WGS sequence"/>
</dbReference>
<reference evidence="1" key="1">
    <citation type="submission" date="2021-03" db="EMBL/GenBank/DDBJ databases">
        <authorList>
            <consortium name="DOE Joint Genome Institute"/>
            <person name="Ahrendt S."/>
            <person name="Looney B.P."/>
            <person name="Miyauchi S."/>
            <person name="Morin E."/>
            <person name="Drula E."/>
            <person name="Courty P.E."/>
            <person name="Chicoki N."/>
            <person name="Fauchery L."/>
            <person name="Kohler A."/>
            <person name="Kuo A."/>
            <person name="Labutti K."/>
            <person name="Pangilinan J."/>
            <person name="Lipzen A."/>
            <person name="Riley R."/>
            <person name="Andreopoulos W."/>
            <person name="He G."/>
            <person name="Johnson J."/>
            <person name="Barry K.W."/>
            <person name="Grigoriev I.V."/>
            <person name="Nagy L."/>
            <person name="Hibbett D."/>
            <person name="Henrissat B."/>
            <person name="Matheny P.B."/>
            <person name="Labbe J."/>
            <person name="Martin F."/>
        </authorList>
    </citation>
    <scope>NUCLEOTIDE SEQUENCE</scope>
    <source>
        <strain evidence="1">HHB10654</strain>
    </source>
</reference>
<keyword evidence="2" id="KW-1185">Reference proteome</keyword>
<dbReference type="EMBL" id="MU277191">
    <property type="protein sequence ID" value="KAI0066857.1"/>
    <property type="molecule type" value="Genomic_DNA"/>
</dbReference>
<accession>A0ACB8TEJ3</accession>
<reference evidence="1" key="2">
    <citation type="journal article" date="2022" name="New Phytol.">
        <title>Evolutionary transition to the ectomycorrhizal habit in the genomes of a hyperdiverse lineage of mushroom-forming fungi.</title>
        <authorList>
            <person name="Looney B."/>
            <person name="Miyauchi S."/>
            <person name="Morin E."/>
            <person name="Drula E."/>
            <person name="Courty P.E."/>
            <person name="Kohler A."/>
            <person name="Kuo A."/>
            <person name="LaButti K."/>
            <person name="Pangilinan J."/>
            <person name="Lipzen A."/>
            <person name="Riley R."/>
            <person name="Andreopoulos W."/>
            <person name="He G."/>
            <person name="Johnson J."/>
            <person name="Nolan M."/>
            <person name="Tritt A."/>
            <person name="Barry K.W."/>
            <person name="Grigoriev I.V."/>
            <person name="Nagy L.G."/>
            <person name="Hibbett D."/>
            <person name="Henrissat B."/>
            <person name="Matheny P.B."/>
            <person name="Labbe J."/>
            <person name="Martin F.M."/>
        </authorList>
    </citation>
    <scope>NUCLEOTIDE SEQUENCE</scope>
    <source>
        <strain evidence="1">HHB10654</strain>
    </source>
</reference>
<name>A0ACB8TEJ3_9AGAM</name>
<evidence type="ECO:0000313" key="2">
    <source>
        <dbReference type="Proteomes" id="UP000814140"/>
    </source>
</evidence>
<gene>
    <name evidence="1" type="ORF">BV25DRAFT_1253091</name>
</gene>
<sequence length="80" mass="9168">MFRSSSRPPRIHIRVIKCLVVLLRRGRSRSLPFLPSSCGIMFEYGFQIDAISSQSTVVLSVHAVFSTHWDRLRSSYGTRL</sequence>
<protein>
    <submittedName>
        <fullName evidence="1">Uncharacterized protein</fullName>
    </submittedName>
</protein>
<organism evidence="1 2">
    <name type="scientific">Artomyces pyxidatus</name>
    <dbReference type="NCBI Taxonomy" id="48021"/>
    <lineage>
        <taxon>Eukaryota</taxon>
        <taxon>Fungi</taxon>
        <taxon>Dikarya</taxon>
        <taxon>Basidiomycota</taxon>
        <taxon>Agaricomycotina</taxon>
        <taxon>Agaricomycetes</taxon>
        <taxon>Russulales</taxon>
        <taxon>Auriscalpiaceae</taxon>
        <taxon>Artomyces</taxon>
    </lineage>
</organism>
<evidence type="ECO:0000313" key="1">
    <source>
        <dbReference type="EMBL" id="KAI0066857.1"/>
    </source>
</evidence>
<proteinExistence type="predicted"/>
<comment type="caution">
    <text evidence="1">The sequence shown here is derived from an EMBL/GenBank/DDBJ whole genome shotgun (WGS) entry which is preliminary data.</text>
</comment>